<dbReference type="Pfam" id="PF04264">
    <property type="entry name" value="YceI"/>
    <property type="match status" value="1"/>
</dbReference>
<dbReference type="Proteomes" id="UP000192911">
    <property type="component" value="Unassembled WGS sequence"/>
</dbReference>
<dbReference type="PANTHER" id="PTHR34406:SF1">
    <property type="entry name" value="PROTEIN YCEI"/>
    <property type="match status" value="1"/>
</dbReference>
<keyword evidence="4" id="KW-1185">Reference proteome</keyword>
<proteinExistence type="predicted"/>
<keyword evidence="1" id="KW-0732">Signal</keyword>
<dbReference type="InterPro" id="IPR007372">
    <property type="entry name" value="Lipid/polyisoprenoid-bd_YceI"/>
</dbReference>
<dbReference type="STRING" id="28094.SAMN06295900_101153"/>
<feature type="chain" id="PRO_5012214227" evidence="1">
    <location>
        <begin position="29"/>
        <end position="193"/>
    </location>
</feature>
<evidence type="ECO:0000256" key="1">
    <source>
        <dbReference type="SAM" id="SignalP"/>
    </source>
</evidence>
<feature type="domain" description="Lipid/polyisoprenoid-binding YceI-like" evidence="2">
    <location>
        <begin position="27"/>
        <end position="187"/>
    </location>
</feature>
<dbReference type="Gene3D" id="2.40.128.110">
    <property type="entry name" value="Lipid/polyisoprenoid-binding, YceI-like"/>
    <property type="match status" value="1"/>
</dbReference>
<organism evidence="3 4">
    <name type="scientific">Trinickia caryophylli</name>
    <name type="common">Paraburkholderia caryophylli</name>
    <dbReference type="NCBI Taxonomy" id="28094"/>
    <lineage>
        <taxon>Bacteria</taxon>
        <taxon>Pseudomonadati</taxon>
        <taxon>Pseudomonadota</taxon>
        <taxon>Betaproteobacteria</taxon>
        <taxon>Burkholderiales</taxon>
        <taxon>Burkholderiaceae</taxon>
        <taxon>Trinickia</taxon>
    </lineage>
</organism>
<dbReference type="InterPro" id="IPR036761">
    <property type="entry name" value="TTHA0802/YceI-like_sf"/>
</dbReference>
<accession>A0A1X7CC79</accession>
<evidence type="ECO:0000259" key="2">
    <source>
        <dbReference type="SMART" id="SM00867"/>
    </source>
</evidence>
<dbReference type="SMART" id="SM00867">
    <property type="entry name" value="YceI"/>
    <property type="match status" value="1"/>
</dbReference>
<dbReference type="EMBL" id="FXAH01000001">
    <property type="protein sequence ID" value="SME93879.1"/>
    <property type="molecule type" value="Genomic_DNA"/>
</dbReference>
<name>A0A1X7CC79_TRICW</name>
<feature type="signal peptide" evidence="1">
    <location>
        <begin position="1"/>
        <end position="28"/>
    </location>
</feature>
<sequence length="193" mass="20419">MKMKASFYRYMLAAFAATALAASGAARAEVDTAKSSIVATSKQMNVPVDGKFNKFTAQVSFDPAKPTAGSAQFTIDVASYDLGDKEYNNQVAGKDWFDAKSYPTATFVSSAIAPAGGNKYNVKGKITIKGHAQDVTVPVTVTQQGPLQVFDGALPIKRLQFGVGTGEWKDTSVVADEVIIKFHIVVAGSAKKA</sequence>
<dbReference type="PANTHER" id="PTHR34406">
    <property type="entry name" value="PROTEIN YCEI"/>
    <property type="match status" value="1"/>
</dbReference>
<dbReference type="SUPFAM" id="SSF101874">
    <property type="entry name" value="YceI-like"/>
    <property type="match status" value="1"/>
</dbReference>
<evidence type="ECO:0000313" key="3">
    <source>
        <dbReference type="EMBL" id="SME93879.1"/>
    </source>
</evidence>
<protein>
    <submittedName>
        <fullName evidence="3">Polyisoprenoid-binding protein YceI</fullName>
    </submittedName>
</protein>
<reference evidence="4" key="1">
    <citation type="submission" date="2017-04" db="EMBL/GenBank/DDBJ databases">
        <authorList>
            <person name="Varghese N."/>
            <person name="Submissions S."/>
        </authorList>
    </citation>
    <scope>NUCLEOTIDE SEQUENCE [LARGE SCALE GENOMIC DNA]</scope>
    <source>
        <strain evidence="4">Ballard 720</strain>
    </source>
</reference>
<gene>
    <name evidence="3" type="ORF">SAMN06295900_101153</name>
</gene>
<dbReference type="AlphaFoldDB" id="A0A1X7CC79"/>
<evidence type="ECO:0000313" key="4">
    <source>
        <dbReference type="Proteomes" id="UP000192911"/>
    </source>
</evidence>